<evidence type="ECO:0000256" key="1">
    <source>
        <dbReference type="SAM" id="MobiDB-lite"/>
    </source>
</evidence>
<evidence type="ECO:0000256" key="2">
    <source>
        <dbReference type="SAM" id="SignalP"/>
    </source>
</evidence>
<evidence type="ECO:0000259" key="3">
    <source>
        <dbReference type="Pfam" id="PF05305"/>
    </source>
</evidence>
<evidence type="ECO:0000313" key="5">
    <source>
        <dbReference type="Proteomes" id="UP000286746"/>
    </source>
</evidence>
<feature type="signal peptide" evidence="2">
    <location>
        <begin position="1"/>
        <end position="26"/>
    </location>
</feature>
<dbReference type="Pfam" id="PF05305">
    <property type="entry name" value="DUF732"/>
    <property type="match status" value="1"/>
</dbReference>
<keyword evidence="5" id="KW-1185">Reference proteome</keyword>
<feature type="compositionally biased region" description="Low complexity" evidence="1">
    <location>
        <begin position="29"/>
        <end position="48"/>
    </location>
</feature>
<dbReference type="RefSeq" id="WP_125053241.1">
    <property type="nucleotide sequence ID" value="NZ_BHZD01000001.1"/>
</dbReference>
<dbReference type="PROSITE" id="PS51257">
    <property type="entry name" value="PROKAR_LIPOPROTEIN"/>
    <property type="match status" value="1"/>
</dbReference>
<feature type="chain" id="PRO_5039409540" description="DUF732 domain-containing protein" evidence="2">
    <location>
        <begin position="27"/>
        <end position="146"/>
    </location>
</feature>
<name>A0A401VY15_STREY</name>
<comment type="caution">
    <text evidence="4">The sequence shown here is derived from an EMBL/GenBank/DDBJ whole genome shotgun (WGS) entry which is preliminary data.</text>
</comment>
<reference evidence="4 5" key="1">
    <citation type="submission" date="2018-11" db="EMBL/GenBank/DDBJ databases">
        <title>Whole genome sequence of Streptomyces paromomycinus NBRC 15454(T).</title>
        <authorList>
            <person name="Komaki H."/>
            <person name="Tamura T."/>
        </authorList>
    </citation>
    <scope>NUCLEOTIDE SEQUENCE [LARGE SCALE GENOMIC DNA]</scope>
    <source>
        <strain evidence="4 5">NBRC 15454</strain>
    </source>
</reference>
<organism evidence="4 5">
    <name type="scientific">Streptomyces paromomycinus</name>
    <name type="common">Streptomyces rimosus subsp. paromomycinus</name>
    <dbReference type="NCBI Taxonomy" id="92743"/>
    <lineage>
        <taxon>Bacteria</taxon>
        <taxon>Bacillati</taxon>
        <taxon>Actinomycetota</taxon>
        <taxon>Actinomycetes</taxon>
        <taxon>Kitasatosporales</taxon>
        <taxon>Streptomycetaceae</taxon>
        <taxon>Streptomyces</taxon>
    </lineage>
</organism>
<feature type="region of interest" description="Disordered" evidence="1">
    <location>
        <begin position="24"/>
        <end position="50"/>
    </location>
</feature>
<dbReference type="AlphaFoldDB" id="A0A401VY15"/>
<keyword evidence="2" id="KW-0732">Signal</keyword>
<evidence type="ECO:0000313" key="4">
    <source>
        <dbReference type="EMBL" id="GCD41978.1"/>
    </source>
</evidence>
<gene>
    <name evidence="4" type="ORF">GKJPGBOP_01636</name>
</gene>
<feature type="domain" description="DUF732" evidence="3">
    <location>
        <begin position="70"/>
        <end position="144"/>
    </location>
</feature>
<protein>
    <recommendedName>
        <fullName evidence="3">DUF732 domain-containing protein</fullName>
    </recommendedName>
</protein>
<dbReference type="Proteomes" id="UP000286746">
    <property type="component" value="Unassembled WGS sequence"/>
</dbReference>
<dbReference type="EMBL" id="BHZD01000001">
    <property type="protein sequence ID" value="GCD41978.1"/>
    <property type="molecule type" value="Genomic_DNA"/>
</dbReference>
<accession>A0A401VY15</accession>
<proteinExistence type="predicted"/>
<dbReference type="InterPro" id="IPR007969">
    <property type="entry name" value="DUF732"/>
</dbReference>
<sequence>MKHRTAVAWSAALVAAAGLTACGGGAKGGSRPSAAPPASGAPSEQAPSKAIADAEARLGIPPKPDTATQRRYTAALDAISRDIVNGKPERAVSRGRSTCGAIHSFPKDHAKQVDLTRQRFSGATQFTPEQAEKILQAVHTHLCPKN</sequence>